<sequence length="249" mass="26445">MGSRGIINDKWSMRILWGCAIGSAIGLYMVAVERQTQNRARAMAESLRAAESQGSTYYIEIMAQGHQGLCFGFIFLLCFFSSTFALRILKDLPMMEPRKLDLNHEMMPGMVMLKPDHEVQPEHTVKPGHTLQSMSGSGFGEGIGQGSGPGEGIGIGIGQGGPSVVVPGTRIPPIVVPGAQIPGFVIPGITVPGYGTGCQTGGCNPNPPHYYIPPSCPHCPPFTSGQDKHMSDKGAMTEALAPTSPEIHV</sequence>
<name>A0A7G2EIG5_ARATH</name>
<gene>
    <name evidence="2" type="ORF">AT9943_LOCUS11119</name>
</gene>
<reference evidence="2 3" key="1">
    <citation type="submission" date="2020-09" db="EMBL/GenBank/DDBJ databases">
        <authorList>
            <person name="Ashkenazy H."/>
        </authorList>
    </citation>
    <scope>NUCLEOTIDE SEQUENCE [LARGE SCALE GENOMIC DNA]</scope>
    <source>
        <strain evidence="3">cv. Cdm-0</strain>
    </source>
</reference>
<dbReference type="Proteomes" id="UP000516314">
    <property type="component" value="Chromosome 3"/>
</dbReference>
<feature type="transmembrane region" description="Helical" evidence="1">
    <location>
        <begin position="66"/>
        <end position="89"/>
    </location>
</feature>
<protein>
    <submittedName>
        <fullName evidence="2">(thale cress) hypothetical protein</fullName>
    </submittedName>
</protein>
<keyword evidence="1" id="KW-0812">Transmembrane</keyword>
<dbReference type="AlphaFoldDB" id="A0A7G2EIG5"/>
<evidence type="ECO:0000313" key="2">
    <source>
        <dbReference type="EMBL" id="CAD5323158.1"/>
    </source>
</evidence>
<evidence type="ECO:0000256" key="1">
    <source>
        <dbReference type="SAM" id="Phobius"/>
    </source>
</evidence>
<proteinExistence type="predicted"/>
<feature type="transmembrane region" description="Helical" evidence="1">
    <location>
        <begin position="12"/>
        <end position="31"/>
    </location>
</feature>
<keyword evidence="1" id="KW-1133">Transmembrane helix</keyword>
<keyword evidence="1" id="KW-0472">Membrane</keyword>
<evidence type="ECO:0000313" key="3">
    <source>
        <dbReference type="Proteomes" id="UP000516314"/>
    </source>
</evidence>
<dbReference type="EMBL" id="LR881468">
    <property type="protein sequence ID" value="CAD5323158.1"/>
    <property type="molecule type" value="Genomic_DNA"/>
</dbReference>
<accession>A0A7G2EIG5</accession>
<organism evidence="2 3">
    <name type="scientific">Arabidopsis thaliana</name>
    <name type="common">Mouse-ear cress</name>
    <dbReference type="NCBI Taxonomy" id="3702"/>
    <lineage>
        <taxon>Eukaryota</taxon>
        <taxon>Viridiplantae</taxon>
        <taxon>Streptophyta</taxon>
        <taxon>Embryophyta</taxon>
        <taxon>Tracheophyta</taxon>
        <taxon>Spermatophyta</taxon>
        <taxon>Magnoliopsida</taxon>
        <taxon>eudicotyledons</taxon>
        <taxon>Gunneridae</taxon>
        <taxon>Pentapetalae</taxon>
        <taxon>rosids</taxon>
        <taxon>malvids</taxon>
        <taxon>Brassicales</taxon>
        <taxon>Brassicaceae</taxon>
        <taxon>Camelineae</taxon>
        <taxon>Arabidopsis</taxon>
    </lineage>
</organism>